<protein>
    <recommendedName>
        <fullName evidence="4">Gamma-tubulin complex component</fullName>
    </recommendedName>
</protein>
<organism evidence="2 3">
    <name type="scientific">Oreochromis aureus</name>
    <name type="common">Israeli tilapia</name>
    <name type="synonym">Chromis aureus</name>
    <dbReference type="NCBI Taxonomy" id="47969"/>
    <lineage>
        <taxon>Eukaryota</taxon>
        <taxon>Metazoa</taxon>
        <taxon>Chordata</taxon>
        <taxon>Craniata</taxon>
        <taxon>Vertebrata</taxon>
        <taxon>Euteleostomi</taxon>
        <taxon>Actinopterygii</taxon>
        <taxon>Neopterygii</taxon>
        <taxon>Teleostei</taxon>
        <taxon>Neoteleostei</taxon>
        <taxon>Acanthomorphata</taxon>
        <taxon>Ovalentaria</taxon>
        <taxon>Cichlomorphae</taxon>
        <taxon>Cichliformes</taxon>
        <taxon>Cichlidae</taxon>
        <taxon>African cichlids</taxon>
        <taxon>Pseudocrenilabrinae</taxon>
        <taxon>Oreochromini</taxon>
        <taxon>Oreochromis</taxon>
    </lineage>
</organism>
<dbReference type="Proteomes" id="UP000472276">
    <property type="component" value="Unassembled WGS sequence"/>
</dbReference>
<dbReference type="PANTHER" id="PTHR21436:SF2">
    <property type="entry name" value="COILED-COIL DOMAIN-CONTAINING PROTEIN 142"/>
    <property type="match status" value="1"/>
</dbReference>
<reference evidence="3" key="1">
    <citation type="submission" date="2020-03" db="EMBL/GenBank/DDBJ databases">
        <title>Evolution of repeat sequences and sex chromosomes of tilapia species revealed by chromosome-level genomes.</title>
        <authorList>
            <person name="Xu L."/>
            <person name="Tao W."/>
            <person name="Wang D."/>
            <person name="Zhou Q."/>
        </authorList>
    </citation>
    <scope>NUCLEOTIDE SEQUENCE [LARGE SCALE GENOMIC DNA]</scope>
    <source>
        <strain evidence="3">Israel</strain>
    </source>
</reference>
<sequence length="641" mass="72399">MPDEAGVLLLPSSSSLQGKYRAQWRLLEQRSLLIFIHEYTRRARLAAVYISSVSRLLEHQLKKSHLAPQQTPSTWSSCRLNLGSLSQELRVHLTHWSCLFSKVQSDDFLRRAVGQHTRLLVKIKESLDLLGLQALVLMEHYVQAILSSVFQTDLDSVPKEVLEDILTGTYHYNHVVDEQRGQHSASKLKTAVIQQARFSTLDSSLPRIKSHHPSPFSVKELMMILASYHAESAAKQLHHWASEPPCYFCQIHSNHETCTCAHNSTSLSCGISTFRSEWTWEQLHYTYLISSPLFSISRPTPQISCQNTSTTPPVYNPALENRPSVSANPIATEHKEENSKKDQSNQCQKCMSHSAFTQTGVEALDLAQPDLERKTRLESGALLQTASPLLMSSQHLQGMPPSRIYRLQHSSAELLFQVFVSSSDLLAPLVSHTPTPERLNEQPLQTPVTDVLNGKVDSTILSARVTNTPDSVELNRESSKLNKDQNVERIQQEWAELEITVPDPTSRSEKEEMFEAEMKTLEPDLVCWSHSVQWLDLGESLVFADLLEQYHTLLRAFCSRALWLQLQVPVAGHTAGSINLQEHHRGFQFIHRLCQASDTVFVSHSLSPVIITACAVRRSWGDFYMVAGRKLLSTQVNTFFI</sequence>
<dbReference type="Ensembl" id="ENSOABT00000084538.1">
    <property type="protein sequence ID" value="ENSOABP00000069417.1"/>
    <property type="gene ID" value="ENSOABG00000007245.2"/>
</dbReference>
<dbReference type="PANTHER" id="PTHR21436">
    <property type="entry name" value="COILED-COIL DOMAIN-CONTAINING PROTEIN 142"/>
    <property type="match status" value="1"/>
</dbReference>
<evidence type="ECO:0000313" key="3">
    <source>
        <dbReference type="Proteomes" id="UP000472276"/>
    </source>
</evidence>
<reference evidence="2" key="3">
    <citation type="submission" date="2025-09" db="UniProtKB">
        <authorList>
            <consortium name="Ensembl"/>
        </authorList>
    </citation>
    <scope>IDENTIFICATION</scope>
</reference>
<evidence type="ECO:0000256" key="1">
    <source>
        <dbReference type="SAM" id="MobiDB-lite"/>
    </source>
</evidence>
<feature type="region of interest" description="Disordered" evidence="1">
    <location>
        <begin position="305"/>
        <end position="324"/>
    </location>
</feature>
<reference evidence="2" key="2">
    <citation type="submission" date="2025-08" db="UniProtKB">
        <authorList>
            <consortium name="Ensembl"/>
        </authorList>
    </citation>
    <scope>IDENTIFICATION</scope>
</reference>
<name>A0AAZ1XPB0_OREAU</name>
<keyword evidence="3" id="KW-1185">Reference proteome</keyword>
<dbReference type="InterPro" id="IPR026700">
    <property type="entry name" value="CCDC142"/>
</dbReference>
<evidence type="ECO:0008006" key="4">
    <source>
        <dbReference type="Google" id="ProtNLM"/>
    </source>
</evidence>
<evidence type="ECO:0000313" key="2">
    <source>
        <dbReference type="Ensembl" id="ENSOABP00000069417.1"/>
    </source>
</evidence>
<proteinExistence type="predicted"/>
<gene>
    <name evidence="2" type="primary">COG1</name>
</gene>
<accession>A0AAZ1XPB0</accession>
<dbReference type="AlphaFoldDB" id="A0AAZ1XPB0"/>